<keyword evidence="2 4" id="KW-0863">Zinc-finger</keyword>
<dbReference type="Gene3D" id="4.10.1110.10">
    <property type="entry name" value="AN1-like Zinc finger"/>
    <property type="match status" value="2"/>
</dbReference>
<keyword evidence="8" id="KW-1185">Reference proteome</keyword>
<evidence type="ECO:0000256" key="5">
    <source>
        <dbReference type="SAM" id="MobiDB-lite"/>
    </source>
</evidence>
<dbReference type="GO" id="GO:0008270">
    <property type="term" value="F:zinc ion binding"/>
    <property type="evidence" value="ECO:0007669"/>
    <property type="project" value="UniProtKB-KW"/>
</dbReference>
<feature type="compositionally biased region" description="Low complexity" evidence="5">
    <location>
        <begin position="58"/>
        <end position="78"/>
    </location>
</feature>
<name>A0A2V5HIJ7_ASPV1</name>
<dbReference type="PANTHER" id="PTHR14677">
    <property type="entry name" value="ARSENITE INDUCUBLE RNA ASSOCIATED PROTEIN AIP-1-RELATED"/>
    <property type="match status" value="1"/>
</dbReference>
<reference evidence="7 8" key="1">
    <citation type="submission" date="2018-02" db="EMBL/GenBank/DDBJ databases">
        <title>The genomes of Aspergillus section Nigri reveals drivers in fungal speciation.</title>
        <authorList>
            <consortium name="DOE Joint Genome Institute"/>
            <person name="Vesth T.C."/>
            <person name="Nybo J."/>
            <person name="Theobald S."/>
            <person name="Brandl J."/>
            <person name="Frisvad J.C."/>
            <person name="Nielsen K.F."/>
            <person name="Lyhne E.K."/>
            <person name="Kogle M.E."/>
            <person name="Kuo A."/>
            <person name="Riley R."/>
            <person name="Clum A."/>
            <person name="Nolan M."/>
            <person name="Lipzen A."/>
            <person name="Salamov A."/>
            <person name="Henrissat B."/>
            <person name="Wiebenga A."/>
            <person name="De vries R.P."/>
            <person name="Grigoriev I.V."/>
            <person name="Mortensen U.H."/>
            <person name="Andersen M.R."/>
            <person name="Baker S.E."/>
        </authorList>
    </citation>
    <scope>NUCLEOTIDE SEQUENCE [LARGE SCALE GENOMIC DNA]</scope>
    <source>
        <strain evidence="7 8">CBS 115571</strain>
    </source>
</reference>
<evidence type="ECO:0000313" key="8">
    <source>
        <dbReference type="Proteomes" id="UP000249829"/>
    </source>
</evidence>
<proteinExistence type="predicted"/>
<evidence type="ECO:0000313" key="7">
    <source>
        <dbReference type="EMBL" id="PYI24278.1"/>
    </source>
</evidence>
<protein>
    <recommendedName>
        <fullName evidence="6">AN1-type domain-containing protein</fullName>
    </recommendedName>
</protein>
<dbReference type="Proteomes" id="UP000249829">
    <property type="component" value="Unassembled WGS sequence"/>
</dbReference>
<keyword evidence="1" id="KW-0479">Metal-binding</keyword>
<dbReference type="EMBL" id="KZ825102">
    <property type="protein sequence ID" value="PYI24278.1"/>
    <property type="molecule type" value="Genomic_DNA"/>
</dbReference>
<evidence type="ECO:0000256" key="2">
    <source>
        <dbReference type="ARBA" id="ARBA00022771"/>
    </source>
</evidence>
<dbReference type="PROSITE" id="PS51039">
    <property type="entry name" value="ZF_AN1"/>
    <property type="match status" value="1"/>
</dbReference>
<dbReference type="PANTHER" id="PTHR14677:SF40">
    <property type="entry name" value="CDC48-ASSOCIATED UBIQUITIN-LIKE_ZINC FINGER PROTEIN 1"/>
    <property type="match status" value="1"/>
</dbReference>
<dbReference type="OMA" id="RQYCLKH"/>
<sequence length="313" mass="32874">MPETDLDSIGHHCDLAYCHQLDFLPFRCASCRGVYCLDHRTESAHQCARAGDSPSPSPSTSTSTAASSTSPAPQTKPTIHTTDQCSHLTCKTLIHTLTEPGVRCPECRREYCLKHRLKEGHACTPPPPPSRGGKAGADTLKSMFARVRGTFASSLPSTSGGSSAAAWKGTGNPGDKGAAAATTGKKKPGNRAMAVHALKRSAKGDANVPAERRVYLSVEAAASPVKGSAATAAAGAATGAFWFDGRWKVGRVLDDAARRLGVENVNNRVAGEEERLRVFHVEGGVFLEFGDTLTEKVVAGDTLVLLRGAGVIL</sequence>
<dbReference type="SUPFAM" id="SSF118310">
    <property type="entry name" value="AN1-like Zinc finger"/>
    <property type="match status" value="2"/>
</dbReference>
<dbReference type="SMART" id="SM00154">
    <property type="entry name" value="ZnF_AN1"/>
    <property type="match status" value="2"/>
</dbReference>
<dbReference type="GO" id="GO:0005737">
    <property type="term" value="C:cytoplasm"/>
    <property type="evidence" value="ECO:0007669"/>
    <property type="project" value="TreeGrafter"/>
</dbReference>
<evidence type="ECO:0000256" key="4">
    <source>
        <dbReference type="PROSITE-ProRule" id="PRU00449"/>
    </source>
</evidence>
<dbReference type="Pfam" id="PF01428">
    <property type="entry name" value="zf-AN1"/>
    <property type="match status" value="2"/>
</dbReference>
<keyword evidence="3" id="KW-0862">Zinc</keyword>
<feature type="region of interest" description="Disordered" evidence="5">
    <location>
        <begin position="152"/>
        <end position="191"/>
    </location>
</feature>
<evidence type="ECO:0000256" key="1">
    <source>
        <dbReference type="ARBA" id="ARBA00022723"/>
    </source>
</evidence>
<dbReference type="AlphaFoldDB" id="A0A2V5HIJ7"/>
<feature type="region of interest" description="Disordered" evidence="5">
    <location>
        <begin position="47"/>
        <end position="80"/>
    </location>
</feature>
<gene>
    <name evidence="7" type="ORF">BO99DRAFT_321680</name>
</gene>
<feature type="compositionally biased region" description="Low complexity" evidence="5">
    <location>
        <begin position="152"/>
        <end position="183"/>
    </location>
</feature>
<dbReference type="Pfam" id="PF25327">
    <property type="entry name" value="UBL_ZFAND1"/>
    <property type="match status" value="1"/>
</dbReference>
<organism evidence="7 8">
    <name type="scientific">Aspergillus violaceofuscus (strain CBS 115571)</name>
    <dbReference type="NCBI Taxonomy" id="1450538"/>
    <lineage>
        <taxon>Eukaryota</taxon>
        <taxon>Fungi</taxon>
        <taxon>Dikarya</taxon>
        <taxon>Ascomycota</taxon>
        <taxon>Pezizomycotina</taxon>
        <taxon>Eurotiomycetes</taxon>
        <taxon>Eurotiomycetidae</taxon>
        <taxon>Eurotiales</taxon>
        <taxon>Aspergillaceae</taxon>
        <taxon>Aspergillus</taxon>
    </lineage>
</organism>
<evidence type="ECO:0000259" key="6">
    <source>
        <dbReference type="PROSITE" id="PS51039"/>
    </source>
</evidence>
<dbReference type="InterPro" id="IPR035896">
    <property type="entry name" value="AN1-like_Znf"/>
</dbReference>
<accession>A0A2V5HIJ7</accession>
<dbReference type="InterPro" id="IPR000058">
    <property type="entry name" value="Znf_AN1"/>
</dbReference>
<evidence type="ECO:0000256" key="3">
    <source>
        <dbReference type="ARBA" id="ARBA00022833"/>
    </source>
</evidence>
<dbReference type="InterPro" id="IPR057358">
    <property type="entry name" value="UBL_ZFAND1-like"/>
</dbReference>
<dbReference type="STRING" id="1450538.A0A2V5HIJ7"/>
<feature type="domain" description="AN1-type" evidence="6">
    <location>
        <begin position="7"/>
        <end position="55"/>
    </location>
</feature>